<feature type="transmembrane region" description="Helical" evidence="1">
    <location>
        <begin position="12"/>
        <end position="37"/>
    </location>
</feature>
<dbReference type="GO" id="GO:0051301">
    <property type="term" value="P:cell division"/>
    <property type="evidence" value="ECO:0007669"/>
    <property type="project" value="UniProtKB-KW"/>
</dbReference>
<feature type="transmembrane region" description="Helical" evidence="1">
    <location>
        <begin position="376"/>
        <end position="398"/>
    </location>
</feature>
<feature type="transmembrane region" description="Helical" evidence="1">
    <location>
        <begin position="184"/>
        <end position="216"/>
    </location>
</feature>
<feature type="transmembrane region" description="Helical" evidence="1">
    <location>
        <begin position="153"/>
        <end position="172"/>
    </location>
</feature>
<evidence type="ECO:0000313" key="2">
    <source>
        <dbReference type="EMBL" id="MBB1098467.1"/>
    </source>
</evidence>
<evidence type="ECO:0000313" key="3">
    <source>
        <dbReference type="Proteomes" id="UP000517106"/>
    </source>
</evidence>
<keyword evidence="3" id="KW-1185">Reference proteome</keyword>
<feature type="transmembrane region" description="Helical" evidence="1">
    <location>
        <begin position="75"/>
        <end position="95"/>
    </location>
</feature>
<gene>
    <name evidence="2" type="ORF">H5S09_11070</name>
</gene>
<name>A0A7W3UMV9_9LACO</name>
<organism evidence="2 3">
    <name type="scientific">Limosilactobacillus rudii</name>
    <dbReference type="NCBI Taxonomy" id="2759755"/>
    <lineage>
        <taxon>Bacteria</taxon>
        <taxon>Bacillati</taxon>
        <taxon>Bacillota</taxon>
        <taxon>Bacilli</taxon>
        <taxon>Lactobacillales</taxon>
        <taxon>Lactobacillaceae</taxon>
        <taxon>Limosilactobacillus</taxon>
    </lineage>
</organism>
<keyword evidence="1" id="KW-0812">Transmembrane</keyword>
<keyword evidence="2" id="KW-0132">Cell division</keyword>
<keyword evidence="1" id="KW-0472">Membrane</keyword>
<reference evidence="2 3" key="1">
    <citation type="submission" date="2020-07" db="EMBL/GenBank/DDBJ databases">
        <title>Description of Limosilactobacillus balticus sp. nov., Limosilactobacillus agrestis sp. nov., Limosilactobacillus albertensis sp. nov., Limosilactobacillus rudii sp. nov., Limosilactobacillus fastidiosus sp. nov., five novel Limosilactobacillus species isolated from the vertebrate gastrointestinal tract, and proposal of 6 subspecies of Limosilactobacillus reuteri adapted to the gastrointestinal tract of specific vertebrate hosts.</title>
        <authorList>
            <person name="Li F."/>
            <person name="Cheng C."/>
            <person name="Zheng J."/>
            <person name="Quevedo R.M."/>
            <person name="Li J."/>
            <person name="Roos S."/>
            <person name="Gaenzle M.G."/>
            <person name="Walter J."/>
        </authorList>
    </citation>
    <scope>NUCLEOTIDE SEQUENCE [LARGE SCALE GENOMIC DNA]</scope>
    <source>
        <strain evidence="2 3">STM2_1</strain>
    </source>
</reference>
<feature type="transmembrane region" description="Helical" evidence="1">
    <location>
        <begin position="278"/>
        <end position="296"/>
    </location>
</feature>
<comment type="caution">
    <text evidence="2">The sequence shown here is derived from an EMBL/GenBank/DDBJ whole genome shotgun (WGS) entry which is preliminary data.</text>
</comment>
<feature type="transmembrane region" description="Helical" evidence="1">
    <location>
        <begin position="547"/>
        <end position="572"/>
    </location>
</feature>
<feature type="transmembrane region" description="Helical" evidence="1">
    <location>
        <begin position="101"/>
        <end position="122"/>
    </location>
</feature>
<dbReference type="EMBL" id="JACIVA010000060">
    <property type="protein sequence ID" value="MBB1098467.1"/>
    <property type="molecule type" value="Genomic_DNA"/>
</dbReference>
<feature type="transmembrane region" description="Helical" evidence="1">
    <location>
        <begin position="302"/>
        <end position="324"/>
    </location>
</feature>
<dbReference type="AlphaFoldDB" id="A0A7W3UMV9"/>
<accession>A0A7W3UMV9</accession>
<feature type="transmembrane region" description="Helical" evidence="1">
    <location>
        <begin position="129"/>
        <end position="147"/>
    </location>
</feature>
<proteinExistence type="predicted"/>
<dbReference type="RefSeq" id="WP_182597166.1">
    <property type="nucleotide sequence ID" value="NZ_JACIVA010000060.1"/>
</dbReference>
<feature type="transmembrane region" description="Helical" evidence="1">
    <location>
        <begin position="344"/>
        <end position="364"/>
    </location>
</feature>
<feature type="transmembrane region" description="Helical" evidence="1">
    <location>
        <begin position="228"/>
        <end position="250"/>
    </location>
</feature>
<keyword evidence="2" id="KW-0131">Cell cycle</keyword>
<sequence>MKSKIANLINWGLPYCAIIAMAYLIMFPQIVSHGVILGTDSIFHFNRFYDAAKQVQQFNFNYFQSNYSFQQSGRIINAVYGPLFAYLNGIILGIVGTWYRYQIVTTFLVYFIGGVGMYRLGINAHSKRFFATICALIYMNIGWLPRWELAQNMNAWGAALAPFMVICGIRMIQNHQRPINWLQLMILMTVVIQIHILSSLFFVVTLIPFFIIGMILATNRWQMWIDTIKAVFGTIILTANVWGALLMLNVDNDIATPAKFNLLNNALQPAMFNSTRDYLIYAMWILFILQLIYVLFTLKNSLTNTVLTILGTLMLLFSSIFTPWNIIQKIFPMLGHTLQFPNRLTIIAYPLLLAGVAISMTTITQNSNHPVLCNQLTKGFLMLLLFLVFSPTTIDVYARAARYDSEVVLNSFSAITRVSDDKAAIRHSVHDLYPGQLLTMVEKRSPDYLPIPKKYLNQNYVRSYAYERQIINESRKYTHTVLKHGGLELTWTAKTAQKVRLPIITYKESILTVNGHRLRHYQRSSVGAPYVDQQPGKNTVTLYFKQATWFTILLTISLSGLFILSLYGLYYFCTHLKNYFDHIMTGNDKDNLKIGKV</sequence>
<keyword evidence="1" id="KW-1133">Transmembrane helix</keyword>
<evidence type="ECO:0000256" key="1">
    <source>
        <dbReference type="SAM" id="Phobius"/>
    </source>
</evidence>
<dbReference type="Proteomes" id="UP000517106">
    <property type="component" value="Unassembled WGS sequence"/>
</dbReference>
<protein>
    <submittedName>
        <fullName evidence="2">Cell division protein</fullName>
    </submittedName>
</protein>